<dbReference type="InterPro" id="IPR007401">
    <property type="entry name" value="DUF454"/>
</dbReference>
<dbReference type="PANTHER" id="PTHR35813">
    <property type="entry name" value="INNER MEMBRANE PROTEIN YBAN"/>
    <property type="match status" value="1"/>
</dbReference>
<feature type="transmembrane region" description="Helical" evidence="1">
    <location>
        <begin position="132"/>
        <end position="149"/>
    </location>
</feature>
<name>A0A3B1DP00_9ZZZZ</name>
<keyword evidence="1" id="KW-0812">Transmembrane</keyword>
<protein>
    <recommendedName>
        <fullName evidence="3">Inner membrane protein YbaN</fullName>
    </recommendedName>
</protein>
<evidence type="ECO:0000256" key="1">
    <source>
        <dbReference type="SAM" id="Phobius"/>
    </source>
</evidence>
<dbReference type="EMBL" id="UOGF01000060">
    <property type="protein sequence ID" value="VAX30467.1"/>
    <property type="molecule type" value="Genomic_DNA"/>
</dbReference>
<keyword evidence="1" id="KW-1133">Transmembrane helix</keyword>
<dbReference type="PANTHER" id="PTHR35813:SF1">
    <property type="entry name" value="INNER MEMBRANE PROTEIN YBAN"/>
    <property type="match status" value="1"/>
</dbReference>
<feature type="transmembrane region" description="Helical" evidence="1">
    <location>
        <begin position="109"/>
        <end position="126"/>
    </location>
</feature>
<evidence type="ECO:0000313" key="2">
    <source>
        <dbReference type="EMBL" id="VAX30467.1"/>
    </source>
</evidence>
<dbReference type="Pfam" id="PF04304">
    <property type="entry name" value="DUF454"/>
    <property type="match status" value="1"/>
</dbReference>
<gene>
    <name evidence="2" type="ORF">MNBD_NITROSPIRAE01-726</name>
</gene>
<keyword evidence="1" id="KW-0472">Membrane</keyword>
<sequence>MILQESFMHDQEVRADLSPSTQVIKNEPKPSGHLLRRRCFIAAGFVSITMGILGIVLPILPTTPFMLLGAYCFSRGSQKWHDWLLNHHIFGGYILAFRDRRGLTRQQKYRIALSVSVMMSISVFLVRGSGVSVLISLIWVLCLSVLFLSPTSKKTLDLKSPSKTFGGTL</sequence>
<reference evidence="2" key="1">
    <citation type="submission" date="2018-06" db="EMBL/GenBank/DDBJ databases">
        <authorList>
            <person name="Zhirakovskaya E."/>
        </authorList>
    </citation>
    <scope>NUCLEOTIDE SEQUENCE</scope>
</reference>
<proteinExistence type="predicted"/>
<dbReference type="AlphaFoldDB" id="A0A3B1DP00"/>
<organism evidence="2">
    <name type="scientific">hydrothermal vent metagenome</name>
    <dbReference type="NCBI Taxonomy" id="652676"/>
    <lineage>
        <taxon>unclassified sequences</taxon>
        <taxon>metagenomes</taxon>
        <taxon>ecological metagenomes</taxon>
    </lineage>
</organism>
<accession>A0A3B1DP00</accession>
<dbReference type="GO" id="GO:0005886">
    <property type="term" value="C:plasma membrane"/>
    <property type="evidence" value="ECO:0007669"/>
    <property type="project" value="TreeGrafter"/>
</dbReference>
<evidence type="ECO:0008006" key="3">
    <source>
        <dbReference type="Google" id="ProtNLM"/>
    </source>
</evidence>
<feature type="transmembrane region" description="Helical" evidence="1">
    <location>
        <begin position="80"/>
        <end position="97"/>
    </location>
</feature>
<feature type="transmembrane region" description="Helical" evidence="1">
    <location>
        <begin position="39"/>
        <end position="60"/>
    </location>
</feature>